<evidence type="ECO:0000256" key="3">
    <source>
        <dbReference type="ARBA" id="ARBA00022705"/>
    </source>
</evidence>
<sequence length="246" mass="26841">MLTRKQHELLLFIDRHLKQTGFSPSFDEMKDALNLRSKSGIHRLISALEERGFLQRRHHRARALEVLRLPEMGSSSPSQEPIGVLAAAAPASADHAFVPNVIKGDFAGRLAGAPIATDAEAVSLPFYGRIAAGQPIEALRETGAQVAVPMNLLGRGDHYTLEVAGDSMIEAGILDGDTVIIRRGDTADNGQIVVALIDDQEVTLKRLRRRGSTIALEPANARYESRIVPSDRVRIQGSLVGLLRRY</sequence>
<evidence type="ECO:0000256" key="10">
    <source>
        <dbReference type="ARBA" id="ARBA00023204"/>
    </source>
</evidence>
<dbReference type="GO" id="GO:0006508">
    <property type="term" value="P:proteolysis"/>
    <property type="evidence" value="ECO:0007669"/>
    <property type="project" value="InterPro"/>
</dbReference>
<keyword evidence="2 12" id="KW-0678">Repressor</keyword>
<dbReference type="EMBL" id="JABEQK010000003">
    <property type="protein sequence ID" value="MBB2204325.1"/>
    <property type="molecule type" value="Genomic_DNA"/>
</dbReference>
<keyword evidence="5 12" id="KW-0378">Hydrolase</keyword>
<dbReference type="InterPro" id="IPR036390">
    <property type="entry name" value="WH_DNA-bd_sf"/>
</dbReference>
<dbReference type="FunFam" id="2.10.109.10:FF:000001">
    <property type="entry name" value="LexA repressor"/>
    <property type="match status" value="1"/>
</dbReference>
<keyword evidence="6 12" id="KW-0068">Autocatalytic cleavage</keyword>
<feature type="DNA-binding region" description="H-T-H motif" evidence="12">
    <location>
        <begin position="26"/>
        <end position="46"/>
    </location>
</feature>
<feature type="active site" description="For autocatalytic cleavage activity" evidence="12">
    <location>
        <position position="205"/>
    </location>
</feature>
<dbReference type="Proteomes" id="UP000540556">
    <property type="component" value="Unassembled WGS sequence"/>
</dbReference>
<evidence type="ECO:0000256" key="13">
    <source>
        <dbReference type="RuleBase" id="RU003991"/>
    </source>
</evidence>
<evidence type="ECO:0000313" key="17">
    <source>
        <dbReference type="Proteomes" id="UP000540556"/>
    </source>
</evidence>
<evidence type="ECO:0000256" key="12">
    <source>
        <dbReference type="HAMAP-Rule" id="MF_00015"/>
    </source>
</evidence>
<name>A0A7W4PNI0_9PROT</name>
<keyword evidence="4 12" id="KW-0227">DNA damage</keyword>
<keyword evidence="8 12" id="KW-0238">DNA-binding</keyword>
<evidence type="ECO:0000256" key="8">
    <source>
        <dbReference type="ARBA" id="ARBA00023125"/>
    </source>
</evidence>
<dbReference type="Gene3D" id="1.10.10.10">
    <property type="entry name" value="Winged helix-like DNA-binding domain superfamily/Winged helix DNA-binding domain"/>
    <property type="match status" value="1"/>
</dbReference>
<feature type="active site" description="For autocatalytic cleavage activity" evidence="12">
    <location>
        <position position="167"/>
    </location>
</feature>
<keyword evidence="9 12" id="KW-0804">Transcription</keyword>
<dbReference type="InterPro" id="IPR006200">
    <property type="entry name" value="LexA"/>
</dbReference>
<evidence type="ECO:0000259" key="15">
    <source>
        <dbReference type="Pfam" id="PF01726"/>
    </source>
</evidence>
<feature type="domain" description="Peptidase S24/S26A/S26B/S26C" evidence="14">
    <location>
        <begin position="125"/>
        <end position="240"/>
    </location>
</feature>
<dbReference type="GO" id="GO:0009432">
    <property type="term" value="P:SOS response"/>
    <property type="evidence" value="ECO:0007669"/>
    <property type="project" value="UniProtKB-UniRule"/>
</dbReference>
<evidence type="ECO:0000256" key="2">
    <source>
        <dbReference type="ARBA" id="ARBA00022491"/>
    </source>
</evidence>
<dbReference type="GO" id="GO:0006260">
    <property type="term" value="P:DNA replication"/>
    <property type="evidence" value="ECO:0007669"/>
    <property type="project" value="UniProtKB-UniRule"/>
</dbReference>
<evidence type="ECO:0000256" key="4">
    <source>
        <dbReference type="ARBA" id="ARBA00022763"/>
    </source>
</evidence>
<organism evidence="16 17">
    <name type="scientific">Gluconacetobacter takamatsuzukensis</name>
    <dbReference type="NCBI Taxonomy" id="1286190"/>
    <lineage>
        <taxon>Bacteria</taxon>
        <taxon>Pseudomonadati</taxon>
        <taxon>Pseudomonadota</taxon>
        <taxon>Alphaproteobacteria</taxon>
        <taxon>Acetobacterales</taxon>
        <taxon>Acetobacteraceae</taxon>
        <taxon>Gluconacetobacter</taxon>
    </lineage>
</organism>
<dbReference type="InterPro" id="IPR050077">
    <property type="entry name" value="LexA_repressor"/>
</dbReference>
<dbReference type="PANTHER" id="PTHR33516">
    <property type="entry name" value="LEXA REPRESSOR"/>
    <property type="match status" value="1"/>
</dbReference>
<dbReference type="Gene3D" id="2.10.109.10">
    <property type="entry name" value="Umud Fragment, subunit A"/>
    <property type="match status" value="1"/>
</dbReference>
<comment type="function">
    <text evidence="12">Represses a number of genes involved in the response to DNA damage (SOS response), including recA and lexA. In the presence of single-stranded DNA, RecA interacts with LexA causing an autocatalytic cleavage which disrupts the DNA-binding part of LexA, leading to derepression of the SOS regulon and eventually DNA repair.</text>
</comment>
<comment type="catalytic activity">
    <reaction evidence="12">
        <text>Hydrolysis of Ala-|-Gly bond in repressor LexA.</text>
        <dbReference type="EC" id="3.4.21.88"/>
    </reaction>
</comment>
<dbReference type="SUPFAM" id="SSF51306">
    <property type="entry name" value="LexA/Signal peptidase"/>
    <property type="match status" value="1"/>
</dbReference>
<keyword evidence="10 12" id="KW-0234">DNA repair</keyword>
<comment type="caution">
    <text evidence="16">The sequence shown here is derived from an EMBL/GenBank/DDBJ whole genome shotgun (WGS) entry which is preliminary data.</text>
</comment>
<evidence type="ECO:0000259" key="14">
    <source>
        <dbReference type="Pfam" id="PF00717"/>
    </source>
</evidence>
<comment type="similarity">
    <text evidence="1 12 13">Belongs to the peptidase S24 family.</text>
</comment>
<dbReference type="EC" id="3.4.21.88" evidence="12"/>
<gene>
    <name evidence="12 16" type="primary">lexA</name>
    <name evidence="16" type="ORF">HLH27_04735</name>
</gene>
<comment type="subunit">
    <text evidence="12">Homodimer.</text>
</comment>
<dbReference type="InterPro" id="IPR015927">
    <property type="entry name" value="Peptidase_S24_S26A/B/C"/>
</dbReference>
<feature type="site" description="Cleavage; by autolysis" evidence="12">
    <location>
        <begin position="132"/>
        <end position="133"/>
    </location>
</feature>
<evidence type="ECO:0000256" key="7">
    <source>
        <dbReference type="ARBA" id="ARBA00023015"/>
    </source>
</evidence>
<dbReference type="RefSeq" id="WP_182948267.1">
    <property type="nucleotide sequence ID" value="NZ_JABEQK010000003.1"/>
</dbReference>
<dbReference type="InterPro" id="IPR036388">
    <property type="entry name" value="WH-like_DNA-bd_sf"/>
</dbReference>
<dbReference type="PANTHER" id="PTHR33516:SF2">
    <property type="entry name" value="LEXA REPRESSOR-RELATED"/>
    <property type="match status" value="1"/>
</dbReference>
<dbReference type="Pfam" id="PF00717">
    <property type="entry name" value="Peptidase_S24"/>
    <property type="match status" value="1"/>
</dbReference>
<keyword evidence="3 12" id="KW-0235">DNA replication</keyword>
<evidence type="ECO:0000256" key="11">
    <source>
        <dbReference type="ARBA" id="ARBA00023236"/>
    </source>
</evidence>
<evidence type="ECO:0000256" key="9">
    <source>
        <dbReference type="ARBA" id="ARBA00023163"/>
    </source>
</evidence>
<feature type="domain" description="LexA repressor DNA-binding" evidence="15">
    <location>
        <begin position="2"/>
        <end position="63"/>
    </location>
</feature>
<dbReference type="NCBIfam" id="TIGR00498">
    <property type="entry name" value="lexA"/>
    <property type="match status" value="1"/>
</dbReference>
<evidence type="ECO:0000313" key="16">
    <source>
        <dbReference type="EMBL" id="MBB2204325.1"/>
    </source>
</evidence>
<evidence type="ECO:0000256" key="1">
    <source>
        <dbReference type="ARBA" id="ARBA00007484"/>
    </source>
</evidence>
<dbReference type="GO" id="GO:0006281">
    <property type="term" value="P:DNA repair"/>
    <property type="evidence" value="ECO:0007669"/>
    <property type="project" value="UniProtKB-UniRule"/>
</dbReference>
<protein>
    <recommendedName>
        <fullName evidence="12">LexA repressor</fullName>
        <ecNumber evidence="12">3.4.21.88</ecNumber>
    </recommendedName>
</protein>
<reference evidence="16 17" key="1">
    <citation type="submission" date="2020-04" db="EMBL/GenBank/DDBJ databases">
        <title>Description of novel Gluconacetobacter.</title>
        <authorList>
            <person name="Sombolestani A."/>
        </authorList>
    </citation>
    <scope>NUCLEOTIDE SEQUENCE [LARGE SCALE GENOMIC DNA]</scope>
    <source>
        <strain evidence="16 17">LMG 27800</strain>
    </source>
</reference>
<dbReference type="AlphaFoldDB" id="A0A7W4PNI0"/>
<accession>A0A7W4PNI0</accession>
<proteinExistence type="inferred from homology"/>
<dbReference type="GO" id="GO:0045892">
    <property type="term" value="P:negative regulation of DNA-templated transcription"/>
    <property type="evidence" value="ECO:0007669"/>
    <property type="project" value="UniProtKB-UniRule"/>
</dbReference>
<evidence type="ECO:0000256" key="6">
    <source>
        <dbReference type="ARBA" id="ARBA00022813"/>
    </source>
</evidence>
<dbReference type="InterPro" id="IPR006199">
    <property type="entry name" value="LexA_DNA-bd_dom"/>
</dbReference>
<dbReference type="InterPro" id="IPR006197">
    <property type="entry name" value="Peptidase_S24_LexA"/>
</dbReference>
<keyword evidence="17" id="KW-1185">Reference proteome</keyword>
<keyword evidence="11 12" id="KW-0742">SOS response</keyword>
<dbReference type="CDD" id="cd06529">
    <property type="entry name" value="S24_LexA-like"/>
    <property type="match status" value="1"/>
</dbReference>
<dbReference type="GO" id="GO:0004252">
    <property type="term" value="F:serine-type endopeptidase activity"/>
    <property type="evidence" value="ECO:0007669"/>
    <property type="project" value="UniProtKB-UniRule"/>
</dbReference>
<dbReference type="PRINTS" id="PR00726">
    <property type="entry name" value="LEXASERPTASE"/>
</dbReference>
<dbReference type="HAMAP" id="MF_00015">
    <property type="entry name" value="LexA"/>
    <property type="match status" value="1"/>
</dbReference>
<dbReference type="InterPro" id="IPR039418">
    <property type="entry name" value="LexA-like"/>
</dbReference>
<dbReference type="GO" id="GO:0003677">
    <property type="term" value="F:DNA binding"/>
    <property type="evidence" value="ECO:0007669"/>
    <property type="project" value="UniProtKB-UniRule"/>
</dbReference>
<evidence type="ECO:0000256" key="5">
    <source>
        <dbReference type="ARBA" id="ARBA00022801"/>
    </source>
</evidence>
<keyword evidence="7 12" id="KW-0805">Transcription regulation</keyword>
<dbReference type="SUPFAM" id="SSF46785">
    <property type="entry name" value="Winged helix' DNA-binding domain"/>
    <property type="match status" value="1"/>
</dbReference>
<dbReference type="Pfam" id="PF01726">
    <property type="entry name" value="LexA_DNA_bind"/>
    <property type="match status" value="1"/>
</dbReference>
<dbReference type="InterPro" id="IPR036286">
    <property type="entry name" value="LexA/Signal_pep-like_sf"/>
</dbReference>